<feature type="region of interest" description="Disordered" evidence="1">
    <location>
        <begin position="1"/>
        <end position="38"/>
    </location>
</feature>
<dbReference type="Proteomes" id="UP001176941">
    <property type="component" value="Chromosome 3"/>
</dbReference>
<protein>
    <submittedName>
        <fullName evidence="2">Uncharacterized protein</fullName>
    </submittedName>
</protein>
<feature type="region of interest" description="Disordered" evidence="1">
    <location>
        <begin position="83"/>
        <end position="110"/>
    </location>
</feature>
<evidence type="ECO:0000313" key="2">
    <source>
        <dbReference type="EMBL" id="CAI9170928.1"/>
    </source>
</evidence>
<evidence type="ECO:0000313" key="3">
    <source>
        <dbReference type="Proteomes" id="UP001176941"/>
    </source>
</evidence>
<evidence type="ECO:0000256" key="1">
    <source>
        <dbReference type="SAM" id="MobiDB-lite"/>
    </source>
</evidence>
<reference evidence="2" key="1">
    <citation type="submission" date="2023-04" db="EMBL/GenBank/DDBJ databases">
        <authorList>
            <consortium name="ELIXIR-Norway"/>
        </authorList>
    </citation>
    <scope>NUCLEOTIDE SEQUENCE [LARGE SCALE GENOMIC DNA]</scope>
</reference>
<dbReference type="EMBL" id="OX459939">
    <property type="protein sequence ID" value="CAI9170928.1"/>
    <property type="molecule type" value="Genomic_DNA"/>
</dbReference>
<name>A0ABN8ZE94_RANTA</name>
<gene>
    <name evidence="2" type="ORF">MRATA1EN1_LOCUS19890</name>
</gene>
<accession>A0ABN8ZE94</accession>
<keyword evidence="3" id="KW-1185">Reference proteome</keyword>
<organism evidence="2 3">
    <name type="scientific">Rangifer tarandus platyrhynchus</name>
    <name type="common">Svalbard reindeer</name>
    <dbReference type="NCBI Taxonomy" id="3082113"/>
    <lineage>
        <taxon>Eukaryota</taxon>
        <taxon>Metazoa</taxon>
        <taxon>Chordata</taxon>
        <taxon>Craniata</taxon>
        <taxon>Vertebrata</taxon>
        <taxon>Euteleostomi</taxon>
        <taxon>Mammalia</taxon>
        <taxon>Eutheria</taxon>
        <taxon>Laurasiatheria</taxon>
        <taxon>Artiodactyla</taxon>
        <taxon>Ruminantia</taxon>
        <taxon>Pecora</taxon>
        <taxon>Cervidae</taxon>
        <taxon>Odocoileinae</taxon>
        <taxon>Rangifer</taxon>
    </lineage>
</organism>
<sequence>MGQSRELGGSHLDGEGGTPSRGAVGASGGAAGGRRCEPDSCWAAISDVPTARWGRVSGLQKPGAAQRAGSLFSSAIHSQPNCGSALRVGTPGHGGLRQTAGESADVSQWE</sequence>
<feature type="compositionally biased region" description="Gly residues" evidence="1">
    <location>
        <begin position="15"/>
        <end position="32"/>
    </location>
</feature>
<proteinExistence type="predicted"/>